<sequence>MAKHLFLLLTVFLLSGYLGMAQIPATGDSLLKGLRSGHPRLLATQEDFSRVAAERNTDPYVKSAFQQLYREGEEILNAAPSRYVIPDGLRLLATSRRVADRVSTLGFLYRVTGEKRFAKRAWEELEAASRFPDWNPKHFLDVGEMTFAFALGYDWLFDYCNAEQQQVIRSAIMDKGLSRALLAYEGLATHDKSWWTDVPHNWNQVCNGGIGTGALAIADEEPALAAFILKNVLQRLPLAMKHFAPDGAWNEGPGYWSYATRYNVFIISSLESRLGHDFGLSEMEGFSKTGLFPLYLNSPVNKSFNYADGGDGPIAAAQLFWFAKRFRLPEVARYLYRFKPADPFALLWYDADLIKSSGKLAPDSYFRMAEVVTMRSRWDDSLATYVAFKAGDNKANHSHLDLGSFVLDALGERWIMDLGADNYNIPAYFSSGRKGKRWVYYRTRAEGHNTLVVQPGAEPDQDPEAEAKVTQFSSRPEAAYGITDLTAAYAGRASSVKRGIALADHRRAVVVEDELAFTRPEEVYWFAHTRAEITLSADKRTAVLSRQGKKYAATLVYPAGAVFGIMPAVPLPSSPHPAENNPNRGLRKLSIHLSGVKQTRIVVIFHPADLHVSTGFSRPLEDWKR</sequence>
<dbReference type="PANTHER" id="PTHR38045">
    <property type="entry name" value="CHROMOSOME 1, WHOLE GENOME SHOTGUN SEQUENCE"/>
    <property type="match status" value="1"/>
</dbReference>
<dbReference type="RefSeq" id="WP_344977741.1">
    <property type="nucleotide sequence ID" value="NZ_BAABFN010000002.1"/>
</dbReference>
<protein>
    <recommendedName>
        <fullName evidence="2">Heparinase II/III-like C-terminal domain-containing protein</fullName>
    </recommendedName>
</protein>
<proteinExistence type="predicted"/>
<dbReference type="InterPro" id="IPR008929">
    <property type="entry name" value="Chondroitin_lyas"/>
</dbReference>
<dbReference type="SUPFAM" id="SSF48230">
    <property type="entry name" value="Chondroitin AC/alginate lyase"/>
    <property type="match status" value="1"/>
</dbReference>
<dbReference type="Pfam" id="PF07940">
    <property type="entry name" value="Hepar_II_III_C"/>
    <property type="match status" value="1"/>
</dbReference>
<comment type="subcellular location">
    <subcellularLocation>
        <location evidence="1">Cell envelope</location>
    </subcellularLocation>
</comment>
<comment type="caution">
    <text evidence="3">The sequence shown here is derived from an EMBL/GenBank/DDBJ whole genome shotgun (WGS) entry which is preliminary data.</text>
</comment>
<dbReference type="PANTHER" id="PTHR38045:SF1">
    <property type="entry name" value="HEPARINASE II_III-LIKE PROTEIN"/>
    <property type="match status" value="1"/>
</dbReference>
<gene>
    <name evidence="3" type="ORF">GCM10023143_14530</name>
</gene>
<evidence type="ECO:0000256" key="1">
    <source>
        <dbReference type="ARBA" id="ARBA00004196"/>
    </source>
</evidence>
<dbReference type="Proteomes" id="UP001501207">
    <property type="component" value="Unassembled WGS sequence"/>
</dbReference>
<dbReference type="InterPro" id="IPR012480">
    <property type="entry name" value="Hepar_II_III_C"/>
</dbReference>
<name>A0ABP8FNH3_9BACT</name>
<feature type="domain" description="Heparinase II/III-like C-terminal" evidence="2">
    <location>
        <begin position="382"/>
        <end position="553"/>
    </location>
</feature>
<keyword evidence="4" id="KW-1185">Reference proteome</keyword>
<evidence type="ECO:0000259" key="2">
    <source>
        <dbReference type="Pfam" id="PF07940"/>
    </source>
</evidence>
<organism evidence="3 4">
    <name type="scientific">Compostibacter hankyongensis</name>
    <dbReference type="NCBI Taxonomy" id="1007089"/>
    <lineage>
        <taxon>Bacteria</taxon>
        <taxon>Pseudomonadati</taxon>
        <taxon>Bacteroidota</taxon>
        <taxon>Chitinophagia</taxon>
        <taxon>Chitinophagales</taxon>
        <taxon>Chitinophagaceae</taxon>
        <taxon>Compostibacter</taxon>
    </lineage>
</organism>
<dbReference type="Gene3D" id="2.70.98.70">
    <property type="match status" value="1"/>
</dbReference>
<dbReference type="Gene3D" id="1.50.10.100">
    <property type="entry name" value="Chondroitin AC/alginate lyase"/>
    <property type="match status" value="1"/>
</dbReference>
<reference evidence="4" key="1">
    <citation type="journal article" date="2019" name="Int. J. Syst. Evol. Microbiol.">
        <title>The Global Catalogue of Microorganisms (GCM) 10K type strain sequencing project: providing services to taxonomists for standard genome sequencing and annotation.</title>
        <authorList>
            <consortium name="The Broad Institute Genomics Platform"/>
            <consortium name="The Broad Institute Genome Sequencing Center for Infectious Disease"/>
            <person name="Wu L."/>
            <person name="Ma J."/>
        </authorList>
    </citation>
    <scope>NUCLEOTIDE SEQUENCE [LARGE SCALE GENOMIC DNA]</scope>
    <source>
        <strain evidence="4">JCM 17664</strain>
    </source>
</reference>
<dbReference type="EMBL" id="BAABFN010000002">
    <property type="protein sequence ID" value="GAA4307685.1"/>
    <property type="molecule type" value="Genomic_DNA"/>
</dbReference>
<accession>A0ABP8FNH3</accession>
<evidence type="ECO:0000313" key="4">
    <source>
        <dbReference type="Proteomes" id="UP001501207"/>
    </source>
</evidence>
<evidence type="ECO:0000313" key="3">
    <source>
        <dbReference type="EMBL" id="GAA4307685.1"/>
    </source>
</evidence>